<reference evidence="2 3" key="1">
    <citation type="submission" date="2018-11" db="EMBL/GenBank/DDBJ databases">
        <authorList>
            <person name="Zhou Z."/>
            <person name="Wang G."/>
        </authorList>
    </citation>
    <scope>NUCLEOTIDE SEQUENCE [LARGE SCALE GENOMIC DNA]</scope>
    <source>
        <strain evidence="2 3">KCTC52004</strain>
    </source>
</reference>
<evidence type="ECO:0000313" key="3">
    <source>
        <dbReference type="Proteomes" id="UP000271925"/>
    </source>
</evidence>
<name>A0A3P1BLS9_9BACT</name>
<keyword evidence="3" id="KW-1185">Reference proteome</keyword>
<dbReference type="AlphaFoldDB" id="A0A3P1BLS9"/>
<comment type="caution">
    <text evidence="2">The sequence shown here is derived from an EMBL/GenBank/DDBJ whole genome shotgun (WGS) entry which is preliminary data.</text>
</comment>
<dbReference type="SUPFAM" id="SSF46955">
    <property type="entry name" value="Putative DNA-binding domain"/>
    <property type="match status" value="1"/>
</dbReference>
<keyword evidence="2" id="KW-0238">DNA-binding</keyword>
<dbReference type="InterPro" id="IPR041657">
    <property type="entry name" value="HTH_17"/>
</dbReference>
<organism evidence="2 3">
    <name type="scientific">Larkinella rosea</name>
    <dbReference type="NCBI Taxonomy" id="2025312"/>
    <lineage>
        <taxon>Bacteria</taxon>
        <taxon>Pseudomonadati</taxon>
        <taxon>Bacteroidota</taxon>
        <taxon>Cytophagia</taxon>
        <taxon>Cytophagales</taxon>
        <taxon>Spirosomataceae</taxon>
        <taxon>Larkinella</taxon>
    </lineage>
</organism>
<dbReference type="Pfam" id="PF12728">
    <property type="entry name" value="HTH_17"/>
    <property type="match status" value="1"/>
</dbReference>
<feature type="domain" description="Helix-turn-helix" evidence="1">
    <location>
        <begin position="42"/>
        <end position="90"/>
    </location>
</feature>
<accession>A0A3P1BLS9</accession>
<protein>
    <submittedName>
        <fullName evidence="2">DNA-binding protein</fullName>
    </submittedName>
</protein>
<dbReference type="OrthoDB" id="597977at2"/>
<gene>
    <name evidence="2" type="ORF">EHT25_16345</name>
</gene>
<sequence>MCTITFEQLPSAIAQLLSKVDRLESLLMETKPSCVPEEDKLITIHQAAEILDLSVTTIYGLVHRREVPHQKKRKRLYFSKPELLDWARSGRRKTNAEIDAEVNTYLSTKKRA</sequence>
<dbReference type="Proteomes" id="UP000271925">
    <property type="component" value="Unassembled WGS sequence"/>
</dbReference>
<proteinExistence type="predicted"/>
<evidence type="ECO:0000259" key="1">
    <source>
        <dbReference type="Pfam" id="PF12728"/>
    </source>
</evidence>
<dbReference type="GO" id="GO:0003677">
    <property type="term" value="F:DNA binding"/>
    <property type="evidence" value="ECO:0007669"/>
    <property type="project" value="UniProtKB-KW"/>
</dbReference>
<dbReference type="EMBL" id="RQJO01000009">
    <property type="protein sequence ID" value="RRB02060.1"/>
    <property type="molecule type" value="Genomic_DNA"/>
</dbReference>
<evidence type="ECO:0000313" key="2">
    <source>
        <dbReference type="EMBL" id="RRB02060.1"/>
    </source>
</evidence>
<dbReference type="InterPro" id="IPR009061">
    <property type="entry name" value="DNA-bd_dom_put_sf"/>
</dbReference>